<name>A0A9D3NI01_9TELE</name>
<dbReference type="Proteomes" id="UP000824219">
    <property type="component" value="Linkage Group LG16"/>
</dbReference>
<reference evidence="2 3" key="1">
    <citation type="submission" date="2021-06" db="EMBL/GenBank/DDBJ databases">
        <title>Chromosome-level genome assembly of the red-tail catfish (Hemibagrus wyckioides).</title>
        <authorList>
            <person name="Shao F."/>
        </authorList>
    </citation>
    <scope>NUCLEOTIDE SEQUENCE [LARGE SCALE GENOMIC DNA]</scope>
    <source>
        <strain evidence="2">EC202008001</strain>
        <tissue evidence="2">Blood</tissue>
    </source>
</reference>
<evidence type="ECO:0000313" key="2">
    <source>
        <dbReference type="EMBL" id="KAG7322662.1"/>
    </source>
</evidence>
<proteinExistence type="predicted"/>
<evidence type="ECO:0000256" key="1">
    <source>
        <dbReference type="SAM" id="MobiDB-lite"/>
    </source>
</evidence>
<dbReference type="AlphaFoldDB" id="A0A9D3NI01"/>
<sequence>MLGLERSEWDGVVLEYNRTQLTFRTVVAEQKGCLWNSIKGCTRQASRNKPLLEESQESSNSSDSEDVLTSSSSSQIIKIDVPRVPAGVLYPKQTSRSF</sequence>
<protein>
    <submittedName>
        <fullName evidence="2">Uncharacterized protein</fullName>
    </submittedName>
</protein>
<gene>
    <name evidence="2" type="ORF">KOW79_014008</name>
</gene>
<comment type="caution">
    <text evidence="2">The sequence shown here is derived from an EMBL/GenBank/DDBJ whole genome shotgun (WGS) entry which is preliminary data.</text>
</comment>
<evidence type="ECO:0000313" key="3">
    <source>
        <dbReference type="Proteomes" id="UP000824219"/>
    </source>
</evidence>
<dbReference type="EMBL" id="JAHKSW010000016">
    <property type="protein sequence ID" value="KAG7322662.1"/>
    <property type="molecule type" value="Genomic_DNA"/>
</dbReference>
<feature type="region of interest" description="Disordered" evidence="1">
    <location>
        <begin position="47"/>
        <end position="73"/>
    </location>
</feature>
<organism evidence="2 3">
    <name type="scientific">Hemibagrus wyckioides</name>
    <dbReference type="NCBI Taxonomy" id="337641"/>
    <lineage>
        <taxon>Eukaryota</taxon>
        <taxon>Metazoa</taxon>
        <taxon>Chordata</taxon>
        <taxon>Craniata</taxon>
        <taxon>Vertebrata</taxon>
        <taxon>Euteleostomi</taxon>
        <taxon>Actinopterygii</taxon>
        <taxon>Neopterygii</taxon>
        <taxon>Teleostei</taxon>
        <taxon>Ostariophysi</taxon>
        <taxon>Siluriformes</taxon>
        <taxon>Bagridae</taxon>
        <taxon>Hemibagrus</taxon>
    </lineage>
</organism>
<accession>A0A9D3NI01</accession>
<keyword evidence="3" id="KW-1185">Reference proteome</keyword>
<feature type="compositionally biased region" description="Low complexity" evidence="1">
    <location>
        <begin position="57"/>
        <end position="73"/>
    </location>
</feature>